<name>A0ABS9XUZ5_9ACTN</name>
<sequence length="183" mass="18618">MRAIRVASAALLGLGALALSAPTALAKGHDHDVTPFAFSVLPSTVAAGGHVTLHVNRDGDCRGPATVRSAVFDTVVLRPGQSWGAATVDRDAKPGAVYRVTFTCDGASGSTDLTIAGGHPRHPMPVPVNPTPVPVTPQRGVHAGEGGSIAGFDLKEIGMGAALIVGSVGAAYHFSRRREENGA</sequence>
<protein>
    <recommendedName>
        <fullName evidence="4">Lipoprotein</fullName>
    </recommendedName>
</protein>
<keyword evidence="1" id="KW-0732">Signal</keyword>
<dbReference type="EMBL" id="JALDAX010000026">
    <property type="protein sequence ID" value="MCI3245908.1"/>
    <property type="molecule type" value="Genomic_DNA"/>
</dbReference>
<proteinExistence type="predicted"/>
<keyword evidence="3" id="KW-1185">Reference proteome</keyword>
<evidence type="ECO:0008006" key="4">
    <source>
        <dbReference type="Google" id="ProtNLM"/>
    </source>
</evidence>
<feature type="chain" id="PRO_5045445605" description="Lipoprotein" evidence="1">
    <location>
        <begin position="27"/>
        <end position="183"/>
    </location>
</feature>
<accession>A0ABS9XUZ5</accession>
<feature type="signal peptide" evidence="1">
    <location>
        <begin position="1"/>
        <end position="26"/>
    </location>
</feature>
<organism evidence="2 3">
    <name type="scientific">Streptomyces spinosisporus</name>
    <dbReference type="NCBI Taxonomy" id="2927582"/>
    <lineage>
        <taxon>Bacteria</taxon>
        <taxon>Bacillati</taxon>
        <taxon>Actinomycetota</taxon>
        <taxon>Actinomycetes</taxon>
        <taxon>Kitasatosporales</taxon>
        <taxon>Streptomycetaceae</taxon>
        <taxon>Streptomyces</taxon>
    </lineage>
</organism>
<reference evidence="2" key="1">
    <citation type="submission" date="2022-03" db="EMBL/GenBank/DDBJ databases">
        <title>Streptomyces 7R015 and 7R016 isolated from Barleria lupulina in Thailand.</title>
        <authorList>
            <person name="Kanchanasin P."/>
            <person name="Phongsopitanun W."/>
            <person name="Tanasupawat S."/>
        </authorList>
    </citation>
    <scope>NUCLEOTIDE SEQUENCE</scope>
    <source>
        <strain evidence="2">7R016</strain>
    </source>
</reference>
<comment type="caution">
    <text evidence="2">The sequence shown here is derived from an EMBL/GenBank/DDBJ whole genome shotgun (WGS) entry which is preliminary data.</text>
</comment>
<gene>
    <name evidence="2" type="ORF">MQN93_40040</name>
</gene>
<evidence type="ECO:0000313" key="2">
    <source>
        <dbReference type="EMBL" id="MCI3245908.1"/>
    </source>
</evidence>
<dbReference type="Proteomes" id="UP001165270">
    <property type="component" value="Unassembled WGS sequence"/>
</dbReference>
<dbReference type="RefSeq" id="WP_242713366.1">
    <property type="nucleotide sequence ID" value="NZ_JALDAX010000026.1"/>
</dbReference>
<evidence type="ECO:0000256" key="1">
    <source>
        <dbReference type="SAM" id="SignalP"/>
    </source>
</evidence>
<evidence type="ECO:0000313" key="3">
    <source>
        <dbReference type="Proteomes" id="UP001165270"/>
    </source>
</evidence>